<accession>A0A7K1SKE1</accession>
<dbReference type="AlphaFoldDB" id="A0A7K1SKE1"/>
<organism evidence="1 2">
    <name type="scientific">Spirosoma arboris</name>
    <dbReference type="NCBI Taxonomy" id="2682092"/>
    <lineage>
        <taxon>Bacteria</taxon>
        <taxon>Pseudomonadati</taxon>
        <taxon>Bacteroidota</taxon>
        <taxon>Cytophagia</taxon>
        <taxon>Cytophagales</taxon>
        <taxon>Cytophagaceae</taxon>
        <taxon>Spirosoma</taxon>
    </lineage>
</organism>
<dbReference type="GO" id="GO:0003677">
    <property type="term" value="F:DNA binding"/>
    <property type="evidence" value="ECO:0007669"/>
    <property type="project" value="InterPro"/>
</dbReference>
<gene>
    <name evidence="1" type="ORF">GO755_29885</name>
</gene>
<name>A0A7K1SKE1_9BACT</name>
<reference evidence="1 2" key="1">
    <citation type="submission" date="2019-12" db="EMBL/GenBank/DDBJ databases">
        <title>Spirosoma sp. HMF4905 genome sequencing and assembly.</title>
        <authorList>
            <person name="Kang H."/>
            <person name="Cha I."/>
            <person name="Kim H."/>
            <person name="Joh K."/>
        </authorList>
    </citation>
    <scope>NUCLEOTIDE SEQUENCE [LARGE SCALE GENOMIC DNA]</scope>
    <source>
        <strain evidence="1 2">HMF4905</strain>
    </source>
</reference>
<dbReference type="InterPro" id="IPR010982">
    <property type="entry name" value="Lambda_DNA-bd_dom_sf"/>
</dbReference>
<protein>
    <recommendedName>
        <fullName evidence="3">XRE family transcriptional regulator</fullName>
    </recommendedName>
</protein>
<dbReference type="RefSeq" id="WP_157589106.1">
    <property type="nucleotide sequence ID" value="NZ_WPIN01000015.1"/>
</dbReference>
<evidence type="ECO:0000313" key="2">
    <source>
        <dbReference type="Proteomes" id="UP000436006"/>
    </source>
</evidence>
<comment type="caution">
    <text evidence="1">The sequence shown here is derived from an EMBL/GenBank/DDBJ whole genome shotgun (WGS) entry which is preliminary data.</text>
</comment>
<dbReference type="Proteomes" id="UP000436006">
    <property type="component" value="Unassembled WGS sequence"/>
</dbReference>
<dbReference type="SUPFAM" id="SSF47413">
    <property type="entry name" value="lambda repressor-like DNA-binding domains"/>
    <property type="match status" value="1"/>
</dbReference>
<proteinExistence type="predicted"/>
<keyword evidence="2" id="KW-1185">Reference proteome</keyword>
<sequence>MINKGTFKREKINGQWLVEAIEAQGETLHSAAKLINVDSRYFYAHKAGKTSISTAVLAALCQALPTLSERYVLTGRGPKKITTTGVDADIVVDIYRIKNTVERIINELDV</sequence>
<evidence type="ECO:0008006" key="3">
    <source>
        <dbReference type="Google" id="ProtNLM"/>
    </source>
</evidence>
<dbReference type="EMBL" id="WPIN01000015">
    <property type="protein sequence ID" value="MVM34279.1"/>
    <property type="molecule type" value="Genomic_DNA"/>
</dbReference>
<evidence type="ECO:0000313" key="1">
    <source>
        <dbReference type="EMBL" id="MVM34279.1"/>
    </source>
</evidence>